<dbReference type="InParanoid" id="A0A0C3G3U6"/>
<evidence type="ECO:0000313" key="1">
    <source>
        <dbReference type="EMBL" id="KIM85281.1"/>
    </source>
</evidence>
<keyword evidence="2" id="KW-1185">Reference proteome</keyword>
<dbReference type="AlphaFoldDB" id="A0A0C3G3U6"/>
<reference evidence="1 2" key="1">
    <citation type="submission" date="2014-04" db="EMBL/GenBank/DDBJ databases">
        <authorList>
            <consortium name="DOE Joint Genome Institute"/>
            <person name="Kuo A."/>
            <person name="Tarkka M."/>
            <person name="Buscot F."/>
            <person name="Kohler A."/>
            <person name="Nagy L.G."/>
            <person name="Floudas D."/>
            <person name="Copeland A."/>
            <person name="Barry K.W."/>
            <person name="Cichocki N."/>
            <person name="Veneault-Fourrey C."/>
            <person name="LaButti K."/>
            <person name="Lindquist E.A."/>
            <person name="Lipzen A."/>
            <person name="Lundell T."/>
            <person name="Morin E."/>
            <person name="Murat C."/>
            <person name="Sun H."/>
            <person name="Tunlid A."/>
            <person name="Henrissat B."/>
            <person name="Grigoriev I.V."/>
            <person name="Hibbett D.S."/>
            <person name="Martin F."/>
            <person name="Nordberg H.P."/>
            <person name="Cantor M.N."/>
            <person name="Hua S.X."/>
        </authorList>
    </citation>
    <scope>NUCLEOTIDE SEQUENCE [LARGE SCALE GENOMIC DNA]</scope>
    <source>
        <strain evidence="1 2">F 1598</strain>
    </source>
</reference>
<sequence length="52" mass="6301">MLCVNWPPWPVLEVQHNRWKRSRTIVSNLFSGESLRSFAYRLPTINFCSNWY</sequence>
<proteinExistence type="predicted"/>
<reference evidence="2" key="2">
    <citation type="submission" date="2015-01" db="EMBL/GenBank/DDBJ databases">
        <title>Evolutionary Origins and Diversification of the Mycorrhizal Mutualists.</title>
        <authorList>
            <consortium name="DOE Joint Genome Institute"/>
            <consortium name="Mycorrhizal Genomics Consortium"/>
            <person name="Kohler A."/>
            <person name="Kuo A."/>
            <person name="Nagy L.G."/>
            <person name="Floudas D."/>
            <person name="Copeland A."/>
            <person name="Barry K.W."/>
            <person name="Cichocki N."/>
            <person name="Veneault-Fourrey C."/>
            <person name="LaButti K."/>
            <person name="Lindquist E.A."/>
            <person name="Lipzen A."/>
            <person name="Lundell T."/>
            <person name="Morin E."/>
            <person name="Murat C."/>
            <person name="Riley R."/>
            <person name="Ohm R."/>
            <person name="Sun H."/>
            <person name="Tunlid A."/>
            <person name="Henrissat B."/>
            <person name="Grigoriev I.V."/>
            <person name="Hibbett D.S."/>
            <person name="Martin F."/>
        </authorList>
    </citation>
    <scope>NUCLEOTIDE SEQUENCE [LARGE SCALE GENOMIC DNA]</scope>
    <source>
        <strain evidence="2">F 1598</strain>
    </source>
</reference>
<dbReference type="HOGENOM" id="CLU_3088035_0_0_1"/>
<name>A0A0C3G3U6_PILCF</name>
<organism evidence="1 2">
    <name type="scientific">Piloderma croceum (strain F 1598)</name>
    <dbReference type="NCBI Taxonomy" id="765440"/>
    <lineage>
        <taxon>Eukaryota</taxon>
        <taxon>Fungi</taxon>
        <taxon>Dikarya</taxon>
        <taxon>Basidiomycota</taxon>
        <taxon>Agaricomycotina</taxon>
        <taxon>Agaricomycetes</taxon>
        <taxon>Agaricomycetidae</taxon>
        <taxon>Atheliales</taxon>
        <taxon>Atheliaceae</taxon>
        <taxon>Piloderma</taxon>
    </lineage>
</organism>
<dbReference type="EMBL" id="KN832985">
    <property type="protein sequence ID" value="KIM85281.1"/>
    <property type="molecule type" value="Genomic_DNA"/>
</dbReference>
<dbReference type="Proteomes" id="UP000054166">
    <property type="component" value="Unassembled WGS sequence"/>
</dbReference>
<accession>A0A0C3G3U6</accession>
<evidence type="ECO:0000313" key="2">
    <source>
        <dbReference type="Proteomes" id="UP000054166"/>
    </source>
</evidence>
<gene>
    <name evidence="1" type="ORF">PILCRDRAFT_817282</name>
</gene>
<protein>
    <submittedName>
        <fullName evidence="1">Uncharacterized protein</fullName>
    </submittedName>
</protein>